<dbReference type="CDD" id="cd22288">
    <property type="entry name" value="CWC27_CTD"/>
    <property type="match status" value="1"/>
</dbReference>
<dbReference type="Proteomes" id="UP000886611">
    <property type="component" value="Unassembled WGS sequence"/>
</dbReference>
<feature type="compositionally biased region" description="Basic and acidic residues" evidence="1">
    <location>
        <begin position="9"/>
        <end position="66"/>
    </location>
</feature>
<accession>A0A8X8BQ67</accession>
<feature type="region of interest" description="Disordered" evidence="1">
    <location>
        <begin position="1"/>
        <end position="79"/>
    </location>
</feature>
<gene>
    <name evidence="2" type="primary">Cwc27_0</name>
    <name evidence="2" type="ORF">GTO96_0020504</name>
</gene>
<dbReference type="EMBL" id="JAATIS010001241">
    <property type="protein sequence ID" value="KAG2466348.1"/>
    <property type="molecule type" value="Genomic_DNA"/>
</dbReference>
<evidence type="ECO:0000256" key="1">
    <source>
        <dbReference type="SAM" id="MobiDB-lite"/>
    </source>
</evidence>
<comment type="caution">
    <text evidence="2">The sequence shown here is derived from an EMBL/GenBank/DDBJ whole genome shotgun (WGS) entry which is preliminary data.</text>
</comment>
<name>A0A8X8BQ67_POLSE</name>
<feature type="non-terminal residue" evidence="2">
    <location>
        <position position="188"/>
    </location>
</feature>
<feature type="compositionally biased region" description="Basic and acidic residues" evidence="1">
    <location>
        <begin position="173"/>
        <end position="188"/>
    </location>
</feature>
<evidence type="ECO:0000313" key="3">
    <source>
        <dbReference type="Proteomes" id="UP000886611"/>
    </source>
</evidence>
<organism evidence="2 3">
    <name type="scientific">Polypterus senegalus</name>
    <name type="common">Senegal bichir</name>
    <dbReference type="NCBI Taxonomy" id="55291"/>
    <lineage>
        <taxon>Eukaryota</taxon>
        <taxon>Metazoa</taxon>
        <taxon>Chordata</taxon>
        <taxon>Craniata</taxon>
        <taxon>Vertebrata</taxon>
        <taxon>Euteleostomi</taxon>
        <taxon>Actinopterygii</taxon>
        <taxon>Polypteriformes</taxon>
        <taxon>Polypteridae</taxon>
        <taxon>Polypterus</taxon>
    </lineage>
</organism>
<feature type="region of interest" description="Disordered" evidence="1">
    <location>
        <begin position="145"/>
        <end position="188"/>
    </location>
</feature>
<protein>
    <submittedName>
        <fullName evidence="2">CWC27 protein</fullName>
    </submittedName>
</protein>
<feature type="non-terminal residue" evidence="2">
    <location>
        <position position="1"/>
    </location>
</feature>
<sequence length="188" mass="22406">MLAKKLKKDRSDNVTKETSNDMYNEKKSSRSEELRKEARQLKRELLAAKQRKEETVTNLEKKETETKASNPAVSEYLEERKKYTEIRKRKQKGSSREEQTLALLDRFKNKLSSAITEAPEKDAEELVNDDDDKGWMSHVLHFDDQTRKVKDANVQDEDTFEIYDPRNPVNKRRREESKKKMREKRERQ</sequence>
<keyword evidence="3" id="KW-1185">Reference proteome</keyword>
<proteinExistence type="predicted"/>
<dbReference type="AlphaFoldDB" id="A0A8X8BQ67"/>
<reference evidence="2 3" key="1">
    <citation type="journal article" date="2021" name="Cell">
        <title>Tracing the genetic footprints of vertebrate landing in non-teleost ray-finned fishes.</title>
        <authorList>
            <person name="Bi X."/>
            <person name="Wang K."/>
            <person name="Yang L."/>
            <person name="Pan H."/>
            <person name="Jiang H."/>
            <person name="Wei Q."/>
            <person name="Fang M."/>
            <person name="Yu H."/>
            <person name="Zhu C."/>
            <person name="Cai Y."/>
            <person name="He Y."/>
            <person name="Gan X."/>
            <person name="Zeng H."/>
            <person name="Yu D."/>
            <person name="Zhu Y."/>
            <person name="Jiang H."/>
            <person name="Qiu Q."/>
            <person name="Yang H."/>
            <person name="Zhang Y.E."/>
            <person name="Wang W."/>
            <person name="Zhu M."/>
            <person name="He S."/>
            <person name="Zhang G."/>
        </authorList>
    </citation>
    <scope>NUCLEOTIDE SEQUENCE [LARGE SCALE GENOMIC DNA]</scope>
    <source>
        <strain evidence="2">Bchr_013</strain>
    </source>
</reference>
<evidence type="ECO:0000313" key="2">
    <source>
        <dbReference type="EMBL" id="KAG2466348.1"/>
    </source>
</evidence>